<proteinExistence type="predicted"/>
<reference evidence="1" key="1">
    <citation type="submission" date="2015-12" db="EMBL/GenBank/DDBJ databases">
        <title>Gene expression during late stages of embryo sac development: a critical building block for successful pollen-pistil interactions.</title>
        <authorList>
            <person name="Liu Y."/>
            <person name="Joly V."/>
            <person name="Sabar M."/>
            <person name="Matton D.P."/>
        </authorList>
    </citation>
    <scope>NUCLEOTIDE SEQUENCE</scope>
</reference>
<dbReference type="AlphaFoldDB" id="A0A0V0HNI8"/>
<dbReference type="EMBL" id="GEDG01017405">
    <property type="protein sequence ID" value="JAP21699.1"/>
    <property type="molecule type" value="Transcribed_RNA"/>
</dbReference>
<evidence type="ECO:0000313" key="1">
    <source>
        <dbReference type="EMBL" id="JAP21699.1"/>
    </source>
</evidence>
<accession>A0A0V0HNI8</accession>
<name>A0A0V0HNI8_SOLCH</name>
<protein>
    <submittedName>
        <fullName evidence="1">Putative ovule protein</fullName>
    </submittedName>
</protein>
<organism evidence="1">
    <name type="scientific">Solanum chacoense</name>
    <name type="common">Chaco potato</name>
    <dbReference type="NCBI Taxonomy" id="4108"/>
    <lineage>
        <taxon>Eukaryota</taxon>
        <taxon>Viridiplantae</taxon>
        <taxon>Streptophyta</taxon>
        <taxon>Embryophyta</taxon>
        <taxon>Tracheophyta</taxon>
        <taxon>Spermatophyta</taxon>
        <taxon>Magnoliopsida</taxon>
        <taxon>eudicotyledons</taxon>
        <taxon>Gunneridae</taxon>
        <taxon>Pentapetalae</taxon>
        <taxon>asterids</taxon>
        <taxon>lamiids</taxon>
        <taxon>Solanales</taxon>
        <taxon>Solanaceae</taxon>
        <taxon>Solanoideae</taxon>
        <taxon>Solaneae</taxon>
        <taxon>Solanum</taxon>
    </lineage>
</organism>
<sequence length="66" mass="7447">MKQNSPLKDVTVKWNKIHLTQIQHKILLKTAQGYSQLQVPTTSVQNFTLSPGLLKEHSITVEVHIG</sequence>